<keyword evidence="13" id="KW-1185">Reference proteome</keyword>
<evidence type="ECO:0000256" key="2">
    <source>
        <dbReference type="ARBA" id="ARBA00009063"/>
    </source>
</evidence>
<dbReference type="CDD" id="cd00179">
    <property type="entry name" value="SynN"/>
    <property type="match status" value="1"/>
</dbReference>
<dbReference type="PROSITE" id="PS50192">
    <property type="entry name" value="T_SNARE"/>
    <property type="match status" value="1"/>
</dbReference>
<dbReference type="GO" id="GO:0006906">
    <property type="term" value="P:vesicle fusion"/>
    <property type="evidence" value="ECO:0007669"/>
    <property type="project" value="TreeGrafter"/>
</dbReference>
<dbReference type="SUPFAM" id="SSF47661">
    <property type="entry name" value="t-snare proteins"/>
    <property type="match status" value="1"/>
</dbReference>
<reference evidence="12 13" key="1">
    <citation type="submission" date="2017-08" db="EMBL/GenBank/DDBJ databases">
        <title>Acidophilic green algal genome provides insights into adaptation to an acidic environment.</title>
        <authorList>
            <person name="Hirooka S."/>
            <person name="Hirose Y."/>
            <person name="Kanesaki Y."/>
            <person name="Higuchi S."/>
            <person name="Fujiwara T."/>
            <person name="Onuma R."/>
            <person name="Era A."/>
            <person name="Ohbayashi R."/>
            <person name="Uzuka A."/>
            <person name="Nozaki H."/>
            <person name="Yoshikawa H."/>
            <person name="Miyagishima S.Y."/>
        </authorList>
    </citation>
    <scope>NUCLEOTIDE SEQUENCE [LARGE SCALE GENOMIC DNA]</scope>
    <source>
        <strain evidence="12 13">NIES-2499</strain>
    </source>
</reference>
<dbReference type="AlphaFoldDB" id="A0A250WS56"/>
<evidence type="ECO:0000259" key="11">
    <source>
        <dbReference type="PROSITE" id="PS50192"/>
    </source>
</evidence>
<name>A0A250WS56_9CHLO</name>
<dbReference type="Pfam" id="PF00804">
    <property type="entry name" value="Syntaxin"/>
    <property type="match status" value="1"/>
</dbReference>
<dbReference type="Proteomes" id="UP000232323">
    <property type="component" value="Unassembled WGS sequence"/>
</dbReference>
<gene>
    <name evidence="12" type="ORF">CEUSTIGMA_g1136.t1</name>
</gene>
<dbReference type="InterPro" id="IPR010989">
    <property type="entry name" value="SNARE"/>
</dbReference>
<dbReference type="FunFam" id="1.20.5.110:FF:000008">
    <property type="entry name" value="Syntaxin 132"/>
    <property type="match status" value="1"/>
</dbReference>
<evidence type="ECO:0000256" key="7">
    <source>
        <dbReference type="ARBA" id="ARBA00023136"/>
    </source>
</evidence>
<dbReference type="GO" id="GO:0048278">
    <property type="term" value="P:vesicle docking"/>
    <property type="evidence" value="ECO:0007669"/>
    <property type="project" value="TreeGrafter"/>
</dbReference>
<dbReference type="GO" id="GO:0031201">
    <property type="term" value="C:SNARE complex"/>
    <property type="evidence" value="ECO:0007669"/>
    <property type="project" value="TreeGrafter"/>
</dbReference>
<dbReference type="Gene3D" id="1.20.58.70">
    <property type="match status" value="1"/>
</dbReference>
<evidence type="ECO:0000256" key="6">
    <source>
        <dbReference type="ARBA" id="ARBA00022989"/>
    </source>
</evidence>
<keyword evidence="6 10" id="KW-1133">Transmembrane helix</keyword>
<evidence type="ECO:0000256" key="10">
    <source>
        <dbReference type="SAM" id="Phobius"/>
    </source>
</evidence>
<sequence>MNDLLANGKKSKSSRYKVPEDDDMEIDDIEAGMPAAPPTDEEVSMQRFFKTVEELKSDMAEIRGLQREVTQMNEKGKTIVKTKEVRRHQEAMQDKINQVNTLAHKVKRKIEELDKENEAAKKLKGGGVGSATERTRTTITAGLKKKLKDLMGEFSDLRNRIQEEYREVVERRLRTITGEKVSEEDVDKVIETGEAENLFQKAFMEQGRGRVLDVLAEIQERNRAVKDLEQSLLELHQIFLDMAVLVEAQGEMLDNIQKQVERSVNYVKGGTEALVDAKKLQKNTRKWMCCGIVILLIVALIIVLAVVQPWKKI</sequence>
<dbReference type="GO" id="GO:0006887">
    <property type="term" value="P:exocytosis"/>
    <property type="evidence" value="ECO:0007669"/>
    <property type="project" value="TreeGrafter"/>
</dbReference>
<dbReference type="GO" id="GO:0012505">
    <property type="term" value="C:endomembrane system"/>
    <property type="evidence" value="ECO:0007669"/>
    <property type="project" value="TreeGrafter"/>
</dbReference>
<evidence type="ECO:0000313" key="12">
    <source>
        <dbReference type="EMBL" id="GAX73685.1"/>
    </source>
</evidence>
<dbReference type="STRING" id="1157962.A0A250WS56"/>
<feature type="coiled-coil region" evidence="8">
    <location>
        <begin position="55"/>
        <end position="123"/>
    </location>
</feature>
<evidence type="ECO:0000256" key="9">
    <source>
        <dbReference type="SAM" id="MobiDB-lite"/>
    </source>
</evidence>
<feature type="domain" description="T-SNARE coiled-coil homology" evidence="11">
    <location>
        <begin position="215"/>
        <end position="277"/>
    </location>
</feature>
<evidence type="ECO:0000256" key="4">
    <source>
        <dbReference type="ARBA" id="ARBA00022692"/>
    </source>
</evidence>
<dbReference type="PANTHER" id="PTHR19957:SF307">
    <property type="entry name" value="PROTEIN SSO1-RELATED"/>
    <property type="match status" value="1"/>
</dbReference>
<dbReference type="InterPro" id="IPR006011">
    <property type="entry name" value="Syntaxin_N"/>
</dbReference>
<feature type="region of interest" description="Disordered" evidence="9">
    <location>
        <begin position="1"/>
        <end position="24"/>
    </location>
</feature>
<dbReference type="EMBL" id="BEGY01000004">
    <property type="protein sequence ID" value="GAX73685.1"/>
    <property type="molecule type" value="Genomic_DNA"/>
</dbReference>
<comment type="similarity">
    <text evidence="2">Belongs to the syntaxin family.</text>
</comment>
<protein>
    <recommendedName>
        <fullName evidence="11">t-SNARE coiled-coil homology domain-containing protein</fullName>
    </recommendedName>
</protein>
<comment type="caution">
    <text evidence="12">The sequence shown here is derived from an EMBL/GenBank/DDBJ whole genome shotgun (WGS) entry which is preliminary data.</text>
</comment>
<dbReference type="Gene3D" id="1.20.5.110">
    <property type="match status" value="1"/>
</dbReference>
<dbReference type="PANTHER" id="PTHR19957">
    <property type="entry name" value="SYNTAXIN"/>
    <property type="match status" value="1"/>
</dbReference>
<dbReference type="GO" id="GO:0005886">
    <property type="term" value="C:plasma membrane"/>
    <property type="evidence" value="ECO:0007669"/>
    <property type="project" value="TreeGrafter"/>
</dbReference>
<organism evidence="12 13">
    <name type="scientific">Chlamydomonas eustigma</name>
    <dbReference type="NCBI Taxonomy" id="1157962"/>
    <lineage>
        <taxon>Eukaryota</taxon>
        <taxon>Viridiplantae</taxon>
        <taxon>Chlorophyta</taxon>
        <taxon>core chlorophytes</taxon>
        <taxon>Chlorophyceae</taxon>
        <taxon>CS clade</taxon>
        <taxon>Chlamydomonadales</taxon>
        <taxon>Chlamydomonadaceae</taxon>
        <taxon>Chlamydomonas</taxon>
    </lineage>
</organism>
<dbReference type="GO" id="GO:0006886">
    <property type="term" value="P:intracellular protein transport"/>
    <property type="evidence" value="ECO:0007669"/>
    <property type="project" value="TreeGrafter"/>
</dbReference>
<proteinExistence type="inferred from homology"/>
<dbReference type="CDD" id="cd15848">
    <property type="entry name" value="SNARE_syntaxin1-like"/>
    <property type="match status" value="1"/>
</dbReference>
<keyword evidence="4 10" id="KW-0812">Transmembrane</keyword>
<dbReference type="SMART" id="SM00503">
    <property type="entry name" value="SynN"/>
    <property type="match status" value="1"/>
</dbReference>
<keyword evidence="3" id="KW-0813">Transport</keyword>
<keyword evidence="5" id="KW-0653">Protein transport</keyword>
<dbReference type="Pfam" id="PF05739">
    <property type="entry name" value="SNARE"/>
    <property type="match status" value="1"/>
</dbReference>
<evidence type="ECO:0000313" key="13">
    <source>
        <dbReference type="Proteomes" id="UP000232323"/>
    </source>
</evidence>
<evidence type="ECO:0000256" key="8">
    <source>
        <dbReference type="SAM" id="Coils"/>
    </source>
</evidence>
<dbReference type="InterPro" id="IPR045242">
    <property type="entry name" value="Syntaxin"/>
</dbReference>
<dbReference type="InterPro" id="IPR000727">
    <property type="entry name" value="T_SNARE_dom"/>
</dbReference>
<accession>A0A250WS56</accession>
<evidence type="ECO:0000256" key="3">
    <source>
        <dbReference type="ARBA" id="ARBA00022448"/>
    </source>
</evidence>
<dbReference type="GO" id="GO:0005484">
    <property type="term" value="F:SNAP receptor activity"/>
    <property type="evidence" value="ECO:0007669"/>
    <property type="project" value="TreeGrafter"/>
</dbReference>
<feature type="transmembrane region" description="Helical" evidence="10">
    <location>
        <begin position="287"/>
        <end position="307"/>
    </location>
</feature>
<dbReference type="GO" id="GO:0000149">
    <property type="term" value="F:SNARE binding"/>
    <property type="evidence" value="ECO:0007669"/>
    <property type="project" value="TreeGrafter"/>
</dbReference>
<evidence type="ECO:0000256" key="1">
    <source>
        <dbReference type="ARBA" id="ARBA00004211"/>
    </source>
</evidence>
<dbReference type="OrthoDB" id="10255013at2759"/>
<dbReference type="SMART" id="SM00397">
    <property type="entry name" value="t_SNARE"/>
    <property type="match status" value="1"/>
</dbReference>
<keyword evidence="7 10" id="KW-0472">Membrane</keyword>
<evidence type="ECO:0000256" key="5">
    <source>
        <dbReference type="ARBA" id="ARBA00022927"/>
    </source>
</evidence>
<keyword evidence="8" id="KW-0175">Coiled coil</keyword>
<comment type="subcellular location">
    <subcellularLocation>
        <location evidence="1">Membrane</location>
        <topology evidence="1">Single-pass type IV membrane protein</topology>
    </subcellularLocation>
</comment>